<name>A0A645JZ83_9ZZZZ</name>
<proteinExistence type="predicted"/>
<comment type="caution">
    <text evidence="1">The sequence shown here is derived from an EMBL/GenBank/DDBJ whole genome shotgun (WGS) entry which is preliminary data.</text>
</comment>
<reference evidence="1" key="1">
    <citation type="submission" date="2019-08" db="EMBL/GenBank/DDBJ databases">
        <authorList>
            <person name="Kucharzyk K."/>
            <person name="Murdoch R.W."/>
            <person name="Higgins S."/>
            <person name="Loffler F."/>
        </authorList>
    </citation>
    <scope>NUCLEOTIDE SEQUENCE</scope>
</reference>
<accession>A0A645JZ83</accession>
<sequence>MPEPGGGGVAQRQRRAGMAVLVDADRETHDQHGIDEKHRMGEQIVDEKIHSCRIRLV</sequence>
<evidence type="ECO:0000313" key="1">
    <source>
        <dbReference type="EMBL" id="MPN64724.1"/>
    </source>
</evidence>
<organism evidence="1">
    <name type="scientific">bioreactor metagenome</name>
    <dbReference type="NCBI Taxonomy" id="1076179"/>
    <lineage>
        <taxon>unclassified sequences</taxon>
        <taxon>metagenomes</taxon>
        <taxon>ecological metagenomes</taxon>
    </lineage>
</organism>
<dbReference type="AlphaFoldDB" id="A0A645JZ83"/>
<dbReference type="EMBL" id="VSSQ01146011">
    <property type="protein sequence ID" value="MPN64724.1"/>
    <property type="molecule type" value="Genomic_DNA"/>
</dbReference>
<gene>
    <name evidence="1" type="ORF">SDC9_212500</name>
</gene>
<protein>
    <submittedName>
        <fullName evidence="1">Uncharacterized protein</fullName>
    </submittedName>
</protein>